<dbReference type="Proteomes" id="UP000236990">
    <property type="component" value="Unassembled WGS sequence"/>
</dbReference>
<dbReference type="AlphaFoldDB" id="A0A2S3U9P6"/>
<proteinExistence type="predicted"/>
<evidence type="ECO:0000259" key="1">
    <source>
        <dbReference type="Pfam" id="PF01156"/>
    </source>
</evidence>
<evidence type="ECO:0000313" key="2">
    <source>
        <dbReference type="EMBL" id="POD89085.1"/>
    </source>
</evidence>
<dbReference type="Gene3D" id="3.90.245.10">
    <property type="entry name" value="Ribonucleoside hydrolase-like"/>
    <property type="match status" value="1"/>
</dbReference>
<feature type="domain" description="Inosine/uridine-preferring nucleoside hydrolase" evidence="1">
    <location>
        <begin position="2"/>
        <end position="65"/>
    </location>
</feature>
<dbReference type="SUPFAM" id="SSF53590">
    <property type="entry name" value="Nucleoside hydrolase"/>
    <property type="match status" value="1"/>
</dbReference>
<comment type="caution">
    <text evidence="2">The sequence shown here is derived from an EMBL/GenBank/DDBJ whole genome shotgun (WGS) entry which is preliminary data.</text>
</comment>
<evidence type="ECO:0000313" key="3">
    <source>
        <dbReference type="Proteomes" id="UP000236990"/>
    </source>
</evidence>
<dbReference type="InterPro" id="IPR001910">
    <property type="entry name" value="Inosine/uridine_hydrolase_dom"/>
</dbReference>
<protein>
    <submittedName>
        <fullName evidence="2">Purine nucleosidase</fullName>
        <ecNumber evidence="2">3.2.2.1</ecNumber>
    </submittedName>
</protein>
<sequence length="79" mass="8776">MHGCALHDPLAVGVSLDPSFVTTLDLNMYVQASGEDYGRTIGDPARLNDPTNVTVALTVDKDRYLKTFMDYLTTLFKQH</sequence>
<keyword evidence="2" id="KW-0378">Hydrolase</keyword>
<dbReference type="EMBL" id="NKCZ01000045">
    <property type="protein sequence ID" value="POD89085.1"/>
    <property type="molecule type" value="Genomic_DNA"/>
</dbReference>
<keyword evidence="2" id="KW-0326">Glycosidase</keyword>
<dbReference type="EC" id="3.2.2.1" evidence="2"/>
<dbReference type="Pfam" id="PF01156">
    <property type="entry name" value="IU_nuc_hydro"/>
    <property type="match status" value="1"/>
</dbReference>
<name>A0A2S3U9P6_LACPN</name>
<reference evidence="2 3" key="1">
    <citation type="submission" date="2017-06" db="EMBL/GenBank/DDBJ databases">
        <title>Genome sequence of Lactobacillus plantarum subsp. plantarum strain SRCM101258.</title>
        <authorList>
            <person name="Cho S.H."/>
        </authorList>
    </citation>
    <scope>NUCLEOTIDE SEQUENCE [LARGE SCALE GENOMIC DNA]</scope>
    <source>
        <strain evidence="2 3">SRCM101258</strain>
    </source>
</reference>
<dbReference type="InterPro" id="IPR036452">
    <property type="entry name" value="Ribo_hydro-like"/>
</dbReference>
<organism evidence="2 3">
    <name type="scientific">Lactiplantibacillus plantarum subsp. plantarum</name>
    <dbReference type="NCBI Taxonomy" id="337330"/>
    <lineage>
        <taxon>Bacteria</taxon>
        <taxon>Bacillati</taxon>
        <taxon>Bacillota</taxon>
        <taxon>Bacilli</taxon>
        <taxon>Lactobacillales</taxon>
        <taxon>Lactobacillaceae</taxon>
        <taxon>Lactiplantibacillus</taxon>
    </lineage>
</organism>
<dbReference type="GO" id="GO:0008477">
    <property type="term" value="F:purine nucleosidase activity"/>
    <property type="evidence" value="ECO:0007669"/>
    <property type="project" value="UniProtKB-EC"/>
</dbReference>
<gene>
    <name evidence="2" type="primary">iunH</name>
    <name evidence="2" type="ORF">S101258_00198</name>
</gene>
<accession>A0A2S3U9P6</accession>